<organism evidence="1 2">
    <name type="scientific">Caerostris extrusa</name>
    <name type="common">Bark spider</name>
    <name type="synonym">Caerostris bankana</name>
    <dbReference type="NCBI Taxonomy" id="172846"/>
    <lineage>
        <taxon>Eukaryota</taxon>
        <taxon>Metazoa</taxon>
        <taxon>Ecdysozoa</taxon>
        <taxon>Arthropoda</taxon>
        <taxon>Chelicerata</taxon>
        <taxon>Arachnida</taxon>
        <taxon>Araneae</taxon>
        <taxon>Araneomorphae</taxon>
        <taxon>Entelegynae</taxon>
        <taxon>Araneoidea</taxon>
        <taxon>Araneidae</taxon>
        <taxon>Caerostris</taxon>
    </lineage>
</organism>
<dbReference type="AlphaFoldDB" id="A0AAV4YEL8"/>
<reference evidence="1 2" key="1">
    <citation type="submission" date="2021-06" db="EMBL/GenBank/DDBJ databases">
        <title>Caerostris extrusa draft genome.</title>
        <authorList>
            <person name="Kono N."/>
            <person name="Arakawa K."/>
        </authorList>
    </citation>
    <scope>NUCLEOTIDE SEQUENCE [LARGE SCALE GENOMIC DNA]</scope>
</reference>
<protein>
    <submittedName>
        <fullName evidence="1">Uncharacterized protein</fullName>
    </submittedName>
</protein>
<evidence type="ECO:0000313" key="1">
    <source>
        <dbReference type="EMBL" id="GIZ04627.1"/>
    </source>
</evidence>
<accession>A0AAV4YEL8</accession>
<dbReference type="EMBL" id="BPLR01019115">
    <property type="protein sequence ID" value="GIZ04627.1"/>
    <property type="molecule type" value="Genomic_DNA"/>
</dbReference>
<dbReference type="Proteomes" id="UP001054945">
    <property type="component" value="Unassembled WGS sequence"/>
</dbReference>
<keyword evidence="2" id="KW-1185">Reference proteome</keyword>
<gene>
    <name evidence="1" type="ORF">CEXT_133351</name>
</gene>
<proteinExistence type="predicted"/>
<name>A0AAV4YEL8_CAEEX</name>
<evidence type="ECO:0000313" key="2">
    <source>
        <dbReference type="Proteomes" id="UP001054945"/>
    </source>
</evidence>
<comment type="caution">
    <text evidence="1">The sequence shown here is derived from an EMBL/GenBank/DDBJ whole genome shotgun (WGS) entry which is preliminary data.</text>
</comment>
<sequence length="123" mass="13925">MGKKRENISLNMGPTITYHVYRRQAQSFPFIELFRYQEEQHPSNRLEFRWSLKVKRIGAAGLSYLSSARLSVRQPLTGKSGLLPLALSFRLFVVCSDLHSPAGITKEANMQFTEKGPCLGLPL</sequence>